<dbReference type="EMBL" id="JAAOCD010000001">
    <property type="protein sequence ID" value="NHK97309.1"/>
    <property type="molecule type" value="Genomic_DNA"/>
</dbReference>
<keyword evidence="1" id="KW-0732">Signal</keyword>
<reference evidence="2 3" key="1">
    <citation type="submission" date="2020-03" db="EMBL/GenBank/DDBJ databases">
        <title>Rubrivivax benzoatilyticus JA2 (sequenced after 10 years sub-culturing).</title>
        <authorList>
            <person name="Gupta D."/>
            <person name="Chintalapati S."/>
            <person name="Chintalapati V.R."/>
        </authorList>
    </citation>
    <scope>NUCLEOTIDE SEQUENCE [LARGE SCALE GENOMIC DNA]</scope>
    <source>
        <strain evidence="2 3">JA2-Mal</strain>
    </source>
</reference>
<proteinExistence type="predicted"/>
<evidence type="ECO:0000313" key="2">
    <source>
        <dbReference type="EMBL" id="NHK97309.1"/>
    </source>
</evidence>
<gene>
    <name evidence="2" type="ORF">G7087_02870</name>
</gene>
<comment type="caution">
    <text evidence="2">The sequence shown here is derived from an EMBL/GenBank/DDBJ whole genome shotgun (WGS) entry which is preliminary data.</text>
</comment>
<evidence type="ECO:0000256" key="1">
    <source>
        <dbReference type="SAM" id="SignalP"/>
    </source>
</evidence>
<dbReference type="PROSITE" id="PS51257">
    <property type="entry name" value="PROKAR_LIPOPROTEIN"/>
    <property type="match status" value="1"/>
</dbReference>
<evidence type="ECO:0008006" key="4">
    <source>
        <dbReference type="Google" id="ProtNLM"/>
    </source>
</evidence>
<feature type="signal peptide" evidence="1">
    <location>
        <begin position="1"/>
        <end position="19"/>
    </location>
</feature>
<accession>A0ABX0HU60</accession>
<organism evidence="2 3">
    <name type="scientific">Rubrivivax benzoatilyticus</name>
    <dbReference type="NCBI Taxonomy" id="316997"/>
    <lineage>
        <taxon>Bacteria</taxon>
        <taxon>Pseudomonadati</taxon>
        <taxon>Pseudomonadota</taxon>
        <taxon>Betaproteobacteria</taxon>
        <taxon>Burkholderiales</taxon>
        <taxon>Sphaerotilaceae</taxon>
        <taxon>Rubrivivax</taxon>
    </lineage>
</organism>
<evidence type="ECO:0000313" key="3">
    <source>
        <dbReference type="Proteomes" id="UP000802098"/>
    </source>
</evidence>
<dbReference type="Proteomes" id="UP000802098">
    <property type="component" value="Unassembled WGS sequence"/>
</dbReference>
<dbReference type="RefSeq" id="WP_009857215.1">
    <property type="nucleotide sequence ID" value="NZ_JAAOCD010000001.1"/>
</dbReference>
<feature type="chain" id="PRO_5045657023" description="DUF2846 domain-containing protein" evidence="1">
    <location>
        <begin position="20"/>
        <end position="155"/>
    </location>
</feature>
<keyword evidence="3" id="KW-1185">Reference proteome</keyword>
<sequence length="155" mass="16468">MRLSLSLAAAALLASCAWGPVLEPYAVGAAERMPVAESATVWGVRQGARLHFTHVDGASLPSRGGGGYPVSLVLAPGQHTLRAYFVTPDHRSTEQSLTAVLEAGHTYVVEYLLIPGTPAVLMKLVDQGKNQQCSYRRTDELRGTAVLHCTARAAS</sequence>
<protein>
    <recommendedName>
        <fullName evidence="4">DUF2846 domain-containing protein</fullName>
    </recommendedName>
</protein>
<name>A0ABX0HU60_9BURK</name>